<dbReference type="GO" id="GO:0003824">
    <property type="term" value="F:catalytic activity"/>
    <property type="evidence" value="ECO:0007669"/>
    <property type="project" value="InterPro"/>
</dbReference>
<sequence>MVSYIPARDLRRRIKEDNDQLVLDPATSDRIETAYRSIDWAGLSEAGFDKRGDYCFIYSYPPVRTLKPITSEDIFRPSEWEPVRDRVSLYLHIPYCSGICSYCYFAKVVDNGNSPIAKEDYPDLLIRELEQKMARYNPNAVISNVHIGGGTPSILENHQMDKILKYLFSLNTAPDLEITVECAPETVHDDLDKLKAMRDGGVNRISVGVESLDDRVLKVMARRHGSDMTLRSLENVRAAGFDNVNADLIYALPAQTLASWVDTLNEIAKWQLESVTVYRLRLHPMKRISKLEAELYPSYEDGLKMQLAHSMLMQDAGYLRVTSQKYVSDRKKTQRQPEQKRGVSSAQLLSAGCGAYGFLNSTFYWNTKSLGEWGARMRDGEIPVWMGRVLDKDEIMRKSFVLGVHTSGGIDRQAFHAKFGVDCMDQYAEEISVAVRHGLLEVTDTAVRPTELGYFFGDELSVHFYSPLVKAELAEIGMKYGMFFDQDQYA</sequence>
<dbReference type="InterPro" id="IPR006638">
    <property type="entry name" value="Elp3/MiaA/NifB-like_rSAM"/>
</dbReference>
<dbReference type="GO" id="GO:0005737">
    <property type="term" value="C:cytoplasm"/>
    <property type="evidence" value="ECO:0007669"/>
    <property type="project" value="TreeGrafter"/>
</dbReference>
<dbReference type="SFLD" id="SFLDS00029">
    <property type="entry name" value="Radical_SAM"/>
    <property type="match status" value="1"/>
</dbReference>
<evidence type="ECO:0000256" key="3">
    <source>
        <dbReference type="ARBA" id="ARBA00022723"/>
    </source>
</evidence>
<dbReference type="GO" id="GO:0006779">
    <property type="term" value="P:porphyrin-containing compound biosynthetic process"/>
    <property type="evidence" value="ECO:0007669"/>
    <property type="project" value="TreeGrafter"/>
</dbReference>
<dbReference type="SFLD" id="SFLDG01065">
    <property type="entry name" value="anaerobic_coproporphyrinogen-I"/>
    <property type="match status" value="1"/>
</dbReference>
<accession>A0A495X5Y6</accession>
<dbReference type="Proteomes" id="UP000272729">
    <property type="component" value="Unassembled WGS sequence"/>
</dbReference>
<dbReference type="OrthoDB" id="9808022at2"/>
<dbReference type="SMART" id="SM00729">
    <property type="entry name" value="Elp3"/>
    <property type="match status" value="1"/>
</dbReference>
<evidence type="ECO:0000313" key="8">
    <source>
        <dbReference type="Proteomes" id="UP000272729"/>
    </source>
</evidence>
<dbReference type="AlphaFoldDB" id="A0A495X5Y6"/>
<dbReference type="InterPro" id="IPR058240">
    <property type="entry name" value="rSAM_sf"/>
</dbReference>
<protein>
    <recommendedName>
        <fullName evidence="1">Heme chaperone HemW</fullName>
    </recommendedName>
</protein>
<feature type="domain" description="Radical SAM core" evidence="6">
    <location>
        <begin position="81"/>
        <end position="315"/>
    </location>
</feature>
<dbReference type="GO" id="GO:0046872">
    <property type="term" value="F:metal ion binding"/>
    <property type="evidence" value="ECO:0007669"/>
    <property type="project" value="UniProtKB-KW"/>
</dbReference>
<evidence type="ECO:0000256" key="5">
    <source>
        <dbReference type="ARBA" id="ARBA00023014"/>
    </source>
</evidence>
<dbReference type="InterPro" id="IPR034505">
    <property type="entry name" value="Coproporphyrinogen-III_oxidase"/>
</dbReference>
<keyword evidence="3" id="KW-0479">Metal-binding</keyword>
<evidence type="ECO:0000256" key="1">
    <source>
        <dbReference type="ARBA" id="ARBA00017228"/>
    </source>
</evidence>
<dbReference type="SFLD" id="SFLDG01082">
    <property type="entry name" value="B12-binding_domain_containing"/>
    <property type="match status" value="1"/>
</dbReference>
<name>A0A495X5Y6_9PSEU</name>
<dbReference type="Pfam" id="PF06969">
    <property type="entry name" value="HemN_C"/>
    <property type="match status" value="1"/>
</dbReference>
<keyword evidence="4" id="KW-0408">Iron</keyword>
<dbReference type="InterPro" id="IPR010723">
    <property type="entry name" value="HemN_C"/>
</dbReference>
<dbReference type="Gene3D" id="3.20.20.70">
    <property type="entry name" value="Aldolase class I"/>
    <property type="match status" value="1"/>
</dbReference>
<dbReference type="CDD" id="cd01335">
    <property type="entry name" value="Radical_SAM"/>
    <property type="match status" value="1"/>
</dbReference>
<dbReference type="GO" id="GO:0051539">
    <property type="term" value="F:4 iron, 4 sulfur cluster binding"/>
    <property type="evidence" value="ECO:0007669"/>
    <property type="project" value="TreeGrafter"/>
</dbReference>
<dbReference type="InterPro" id="IPR007197">
    <property type="entry name" value="rSAM"/>
</dbReference>
<evidence type="ECO:0000313" key="7">
    <source>
        <dbReference type="EMBL" id="RKT69297.1"/>
    </source>
</evidence>
<dbReference type="EMBL" id="RBXR01000001">
    <property type="protein sequence ID" value="RKT69297.1"/>
    <property type="molecule type" value="Genomic_DNA"/>
</dbReference>
<dbReference type="InterPro" id="IPR013785">
    <property type="entry name" value="Aldolase_TIM"/>
</dbReference>
<gene>
    <name evidence="7" type="ORF">DFJ66_2505</name>
</gene>
<dbReference type="PROSITE" id="PS51918">
    <property type="entry name" value="RADICAL_SAM"/>
    <property type="match status" value="1"/>
</dbReference>
<dbReference type="PANTHER" id="PTHR13932:SF5">
    <property type="entry name" value="RADICAL S-ADENOSYL METHIONINE DOMAIN-CONTAINING PROTEIN 1, MITOCHONDRIAL"/>
    <property type="match status" value="1"/>
</dbReference>
<comment type="caution">
    <text evidence="7">The sequence shown here is derived from an EMBL/GenBank/DDBJ whole genome shotgun (WGS) entry which is preliminary data.</text>
</comment>
<evidence type="ECO:0000256" key="2">
    <source>
        <dbReference type="ARBA" id="ARBA00022691"/>
    </source>
</evidence>
<proteinExistence type="predicted"/>
<dbReference type="SUPFAM" id="SSF102114">
    <property type="entry name" value="Radical SAM enzymes"/>
    <property type="match status" value="1"/>
</dbReference>
<evidence type="ECO:0000256" key="4">
    <source>
        <dbReference type="ARBA" id="ARBA00023004"/>
    </source>
</evidence>
<reference evidence="7 8" key="1">
    <citation type="submission" date="2018-10" db="EMBL/GenBank/DDBJ databases">
        <title>Sequencing the genomes of 1000 actinobacteria strains.</title>
        <authorList>
            <person name="Klenk H.-P."/>
        </authorList>
    </citation>
    <scope>NUCLEOTIDE SEQUENCE [LARGE SCALE GENOMIC DNA]</scope>
    <source>
        <strain evidence="7 8">DSM 43911</strain>
    </source>
</reference>
<keyword evidence="2" id="KW-0949">S-adenosyl-L-methionine</keyword>
<evidence type="ECO:0000259" key="6">
    <source>
        <dbReference type="PROSITE" id="PS51918"/>
    </source>
</evidence>
<keyword evidence="5" id="KW-0411">Iron-sulfur</keyword>
<dbReference type="PANTHER" id="PTHR13932">
    <property type="entry name" value="COPROPORPHYRINIGEN III OXIDASE"/>
    <property type="match status" value="1"/>
</dbReference>
<dbReference type="Pfam" id="PF04055">
    <property type="entry name" value="Radical_SAM"/>
    <property type="match status" value="1"/>
</dbReference>
<organism evidence="7 8">
    <name type="scientific">Saccharothrix variisporea</name>
    <dbReference type="NCBI Taxonomy" id="543527"/>
    <lineage>
        <taxon>Bacteria</taxon>
        <taxon>Bacillati</taxon>
        <taxon>Actinomycetota</taxon>
        <taxon>Actinomycetes</taxon>
        <taxon>Pseudonocardiales</taxon>
        <taxon>Pseudonocardiaceae</taxon>
        <taxon>Saccharothrix</taxon>
    </lineage>
</organism>
<keyword evidence="8" id="KW-1185">Reference proteome</keyword>